<organism evidence="4 5">
    <name type="scientific">Hibiscus sabdariffa</name>
    <name type="common">roselle</name>
    <dbReference type="NCBI Taxonomy" id="183260"/>
    <lineage>
        <taxon>Eukaryota</taxon>
        <taxon>Viridiplantae</taxon>
        <taxon>Streptophyta</taxon>
        <taxon>Embryophyta</taxon>
        <taxon>Tracheophyta</taxon>
        <taxon>Spermatophyta</taxon>
        <taxon>Magnoliopsida</taxon>
        <taxon>eudicotyledons</taxon>
        <taxon>Gunneridae</taxon>
        <taxon>Pentapetalae</taxon>
        <taxon>rosids</taxon>
        <taxon>malvids</taxon>
        <taxon>Malvales</taxon>
        <taxon>Malvaceae</taxon>
        <taxon>Malvoideae</taxon>
        <taxon>Hibiscus</taxon>
    </lineage>
</organism>
<accession>A0ABR1Z8I1</accession>
<keyword evidence="5" id="KW-1185">Reference proteome</keyword>
<comment type="caution">
    <text evidence="4">The sequence shown here is derived from an EMBL/GenBank/DDBJ whole genome shotgun (WGS) entry which is preliminary data.</text>
</comment>
<dbReference type="InterPro" id="IPR041469">
    <property type="entry name" value="Subtilisin-like_FN3"/>
</dbReference>
<comment type="similarity">
    <text evidence="1">Belongs to the peptidase S8 family.</text>
</comment>
<dbReference type="Proteomes" id="UP001396334">
    <property type="component" value="Unassembled WGS sequence"/>
</dbReference>
<gene>
    <name evidence="4" type="ORF">V6N11_048168</name>
</gene>
<dbReference type="EMBL" id="JBBPBN010002361">
    <property type="protein sequence ID" value="KAK8476225.1"/>
    <property type="molecule type" value="Genomic_DNA"/>
</dbReference>
<name>A0ABR1Z8I1_9ROSI</name>
<dbReference type="Gene3D" id="3.40.50.200">
    <property type="entry name" value="Peptidase S8/S53 domain"/>
    <property type="match status" value="1"/>
</dbReference>
<dbReference type="Gene3D" id="2.60.40.2310">
    <property type="match status" value="1"/>
</dbReference>
<proteinExistence type="inferred from homology"/>
<evidence type="ECO:0000256" key="1">
    <source>
        <dbReference type="ARBA" id="ARBA00011073"/>
    </source>
</evidence>
<dbReference type="InterPro" id="IPR036852">
    <property type="entry name" value="Peptidase_S8/S53_dom_sf"/>
</dbReference>
<evidence type="ECO:0000313" key="4">
    <source>
        <dbReference type="EMBL" id="KAK8476225.1"/>
    </source>
</evidence>
<feature type="domain" description="Subtilisin-like protease fibronectin type-III" evidence="3">
    <location>
        <begin position="74"/>
        <end position="173"/>
    </location>
</feature>
<reference evidence="4 5" key="1">
    <citation type="journal article" date="2024" name="G3 (Bethesda)">
        <title>Genome assembly of Hibiscus sabdariffa L. provides insights into metabolisms of medicinal natural products.</title>
        <authorList>
            <person name="Kim T."/>
        </authorList>
    </citation>
    <scope>NUCLEOTIDE SEQUENCE [LARGE SCALE GENOMIC DNA]</scope>
    <source>
        <strain evidence="4">TK-2024</strain>
        <tissue evidence="4">Old leaves</tissue>
    </source>
</reference>
<evidence type="ECO:0000256" key="2">
    <source>
        <dbReference type="ARBA" id="ARBA00022729"/>
    </source>
</evidence>
<protein>
    <recommendedName>
        <fullName evidence="3">Subtilisin-like protease fibronectin type-III domain-containing protein</fullName>
    </recommendedName>
</protein>
<sequence>MSQRVNKEAEFAYGAGQLNPTGAINPGLIYDMDEMTYIQFLCHEGYNGPSIAHLVGKKSVNCSSLLPGFGYDALNYPSMQLNVINGRRQTVGVFMRSVTNVGPPSVYNATIKAPKGVEITVNPKSLVFTRSLQKRCFKVTVKAKPVASTAFAMLSASLVWKSNRHTVRSPIVIYSLQD</sequence>
<evidence type="ECO:0000313" key="5">
    <source>
        <dbReference type="Proteomes" id="UP001396334"/>
    </source>
</evidence>
<evidence type="ECO:0000259" key="3">
    <source>
        <dbReference type="Pfam" id="PF17766"/>
    </source>
</evidence>
<dbReference type="Pfam" id="PF17766">
    <property type="entry name" value="fn3_6"/>
    <property type="match status" value="1"/>
</dbReference>
<keyword evidence="2" id="KW-0732">Signal</keyword>
<dbReference type="PANTHER" id="PTHR10795">
    <property type="entry name" value="PROPROTEIN CONVERTASE SUBTILISIN/KEXIN"/>
    <property type="match status" value="1"/>
</dbReference>
<dbReference type="InterPro" id="IPR045051">
    <property type="entry name" value="SBT"/>
</dbReference>